<dbReference type="GO" id="GO:0005524">
    <property type="term" value="F:ATP binding"/>
    <property type="evidence" value="ECO:0007669"/>
    <property type="project" value="InterPro"/>
</dbReference>
<feature type="region of interest" description="Disordered" evidence="1">
    <location>
        <begin position="552"/>
        <end position="586"/>
    </location>
</feature>
<name>A0A835WMT4_9CHLO</name>
<dbReference type="InterPro" id="IPR000719">
    <property type="entry name" value="Prot_kinase_dom"/>
</dbReference>
<dbReference type="SMART" id="SM00220">
    <property type="entry name" value="S_TKc"/>
    <property type="match status" value="1"/>
</dbReference>
<evidence type="ECO:0000256" key="1">
    <source>
        <dbReference type="SAM" id="MobiDB-lite"/>
    </source>
</evidence>
<evidence type="ECO:0000313" key="4">
    <source>
        <dbReference type="Proteomes" id="UP000613740"/>
    </source>
</evidence>
<dbReference type="EMBL" id="JAEHOD010000010">
    <property type="protein sequence ID" value="KAG2450689.1"/>
    <property type="molecule type" value="Genomic_DNA"/>
</dbReference>
<dbReference type="PANTHER" id="PTHR44329:SF214">
    <property type="entry name" value="PROTEIN KINASE DOMAIN-CONTAINING PROTEIN"/>
    <property type="match status" value="1"/>
</dbReference>
<feature type="region of interest" description="Disordered" evidence="1">
    <location>
        <begin position="1253"/>
        <end position="1280"/>
    </location>
</feature>
<feature type="domain" description="Protein kinase" evidence="2">
    <location>
        <begin position="1476"/>
        <end position="1839"/>
    </location>
</feature>
<feature type="region of interest" description="Disordered" evidence="1">
    <location>
        <begin position="1850"/>
        <end position="1958"/>
    </location>
</feature>
<feature type="compositionally biased region" description="Gly residues" evidence="1">
    <location>
        <begin position="1213"/>
        <end position="1229"/>
    </location>
</feature>
<protein>
    <recommendedName>
        <fullName evidence="2">Protein kinase domain-containing protein</fullName>
    </recommendedName>
</protein>
<dbReference type="SUPFAM" id="SSF56112">
    <property type="entry name" value="Protein kinase-like (PK-like)"/>
    <property type="match status" value="1"/>
</dbReference>
<feature type="compositionally biased region" description="Gly residues" evidence="1">
    <location>
        <begin position="1852"/>
        <end position="1862"/>
    </location>
</feature>
<feature type="compositionally biased region" description="Low complexity" evidence="1">
    <location>
        <begin position="571"/>
        <end position="583"/>
    </location>
</feature>
<sequence>MSSAEVAPGCGWVFCSTSGAAATMHPLCAPHHAAWITSLRDSLHYCKQEAGTLMGAPRVAGAYMAAAGAAAATQRAVVVAQRLADALMNDNALLPPAAAAVSAALAAASAPIVSVQPLPLSLSRPGELLALPIFHMRGGRDCLTAVLLLGGLCAGGGSSSSNVLLDGGMTVAAAAAVAGEQHQSQQQLGAAQRLSASQQQCQQHQLLPPPPQKLGSAEYRELQRLAQFIGFGLFADPSQALFLSQVAAHLAAISASHGLHDAIVAVLDNVPELIRSRTSVAGRPLLAACTAPLPPPTPGGHQHTQAGGGGGMGSSGTTASTPGASAVQQVDLLKSAPADISRAVAAAAAGAISAAAAETDGAPSAGATSTSGAGANPVVVFAHRSGAAALCPGTPQDASSHAAAASAAGVIGGSAGANANANASPFQSASTSNLPAVNNSLFARLPNSPLGGAAPAAGGPPDSGAVARPQRVHSVSSMRALAGVVSDSDGAMSGPVKAAAAAVAAAPEPSRIKAVRMQLPRSLLYKAIKASSSQHTHPQQPSPQLMMPASFLAAPRPPQGVHATSLSTVPGGSQRQGSQQYQQLAAGRLRTGTAVAGPGASSAVLSAPPSSAAASAAACGPFPAASVLGSTAGVGGGGGIRHLLSALTLATGRAPASTMTLSDASAHVLEDSHALRDVLLAGNLLGGVSPGAVVVCVEGPPLPPPIMMGCAALAYAGAAAASGAAGLSGVGGVAGTATIATGGTGLLSNTGTISSTGGGYISTTASALLTTHSIPAAQNAAGSVPLAAAASALPGSAFCRSLWSPPPAQMAADDEAAAGAPAAAVAAGAGPLPSSGAANFGDVTTSQVLAKQASASALRADTVPPHGGGAANINRPSVLSMLATAASYGGSGGYVSNHPSAGQAACGSAGQAASGMAPTSARVLAPSAAATGSNINFVPAGMQAGLPVVTAPAPGRLALYLVFEEALPAGMLQMVESELKQLMPMVFACFRAVLSGGNFCPVPYMPYGTPLITLARPPYSRVPSDWRLLYEQVTGRTVPLPSLATTFSGVGAAGGAQQPLPLGGAVLSRMISGLETVSELDSQILERLQHGQHQHLNLNQQQQHSGFGSIMSLGPAGAPSGSDGQLAAMAGAVMAAQQPAAVGPDLAGAGTAGGAAGGAAAAASLYGSGTLRDILTPPLSPLASLGGSASVGTRRPILPSTPTISSTADQAGSSGGGGGGGGGGGAGGASAGSALGGSTLLSSPRAAAVAAGRQVSAGSKSRGGPLSFGEARSSGGGGAGTASLAAALKRRLTERSASGGAFKALLGLGAPGGGSGRISGVVPATATGAGAAPASAGGGVQLPGAAAGGGGIAGFVSGLNAFGVGGGVGLFGVGQMDTAPVDAVQELKGGSASNAANWLYKSSPEVQLEEALQAAAAAAATASGSVPRSASMAAQRQQQSTELLVSTVRSRLTAALAGSEDTEQARTALQQDLEAIELLDVLGRGGQGVVFRGTMHGLETAIKVFAQNQTNTNQAEQDKQAAALKAKEREKERQRARNNNDPMAADSSDGEVHSGGEAAEGLSRQAKRGAMEVAVSQIITHPSIVQVYAAFNGVVVVRCHYRDSPVPVLRLCTPDDAMLGNSDPGPLNQVLCMEYCDAGTLLAASRSGAFRLPFATGPANGAIWPALVPLYTSLLEVALALRHLHSRRLVHCDVKAANVLLKSSTRDPRGWNCKLSDFGCVRLMNDAGPDGAFGFRVTHPLGTVGHMAPECFVKGALLGASVDVYALGIMMYELLMCRTPYSNMNPQDVPRQVLRSGLRPVFHPLAPAPYVSLAARCWSASPRRRPTASELVAALQGLLADAQATAADAAAAGGGAGPGSRGAGTAARPQQPFAGPPAPAAAAPAAPSASAAAPPLGRGVGAARGPAGAGAAAAGLQPAAHSPRFNIGPLPAARPGAFRAQAQPQPAGNNALLPEPFP</sequence>
<evidence type="ECO:0000259" key="2">
    <source>
        <dbReference type="PROSITE" id="PS50011"/>
    </source>
</evidence>
<feature type="region of interest" description="Disordered" evidence="1">
    <location>
        <begin position="292"/>
        <end position="324"/>
    </location>
</feature>
<evidence type="ECO:0000313" key="3">
    <source>
        <dbReference type="EMBL" id="KAG2450689.1"/>
    </source>
</evidence>
<feature type="region of interest" description="Disordered" evidence="1">
    <location>
        <begin position="1186"/>
        <end position="1229"/>
    </location>
</feature>
<dbReference type="Pfam" id="PF00069">
    <property type="entry name" value="Pkinase"/>
    <property type="match status" value="1"/>
</dbReference>
<accession>A0A835WMT4</accession>
<feature type="compositionally biased region" description="Low complexity" evidence="1">
    <location>
        <begin position="1512"/>
        <end position="1524"/>
    </location>
</feature>
<feature type="compositionally biased region" description="Low complexity" evidence="1">
    <location>
        <begin position="315"/>
        <end position="324"/>
    </location>
</feature>
<dbReference type="GO" id="GO:0004674">
    <property type="term" value="F:protein serine/threonine kinase activity"/>
    <property type="evidence" value="ECO:0007669"/>
    <property type="project" value="TreeGrafter"/>
</dbReference>
<feature type="compositionally biased region" description="Polar residues" evidence="1">
    <location>
        <begin position="1200"/>
        <end position="1210"/>
    </location>
</feature>
<dbReference type="Gene3D" id="3.30.200.20">
    <property type="entry name" value="Phosphorylase Kinase, domain 1"/>
    <property type="match status" value="1"/>
</dbReference>
<dbReference type="PROSITE" id="PS00108">
    <property type="entry name" value="PROTEIN_KINASE_ST"/>
    <property type="match status" value="1"/>
</dbReference>
<feature type="region of interest" description="Disordered" evidence="1">
    <location>
        <begin position="1512"/>
        <end position="1557"/>
    </location>
</feature>
<keyword evidence="4" id="KW-1185">Reference proteome</keyword>
<proteinExistence type="predicted"/>
<dbReference type="InterPro" id="IPR008271">
    <property type="entry name" value="Ser/Thr_kinase_AS"/>
</dbReference>
<dbReference type="PROSITE" id="PS50011">
    <property type="entry name" value="PROTEIN_KINASE_DOM"/>
    <property type="match status" value="1"/>
</dbReference>
<feature type="compositionally biased region" description="Basic and acidic residues" evidence="1">
    <location>
        <begin position="1525"/>
        <end position="1535"/>
    </location>
</feature>
<dbReference type="Gene3D" id="1.10.510.10">
    <property type="entry name" value="Transferase(Phosphotransferase) domain 1"/>
    <property type="match status" value="1"/>
</dbReference>
<feature type="compositionally biased region" description="Low complexity" evidence="1">
    <location>
        <begin position="1863"/>
        <end position="1873"/>
    </location>
</feature>
<dbReference type="OrthoDB" id="548111at2759"/>
<reference evidence="3" key="1">
    <citation type="journal article" date="2020" name="bioRxiv">
        <title>Comparative genomics of Chlamydomonas.</title>
        <authorList>
            <person name="Craig R.J."/>
            <person name="Hasan A.R."/>
            <person name="Ness R.W."/>
            <person name="Keightley P.D."/>
        </authorList>
    </citation>
    <scope>NUCLEOTIDE SEQUENCE</scope>
    <source>
        <strain evidence="3">CCAP 11/173</strain>
    </source>
</reference>
<organism evidence="3 4">
    <name type="scientific">Chlamydomonas schloesseri</name>
    <dbReference type="NCBI Taxonomy" id="2026947"/>
    <lineage>
        <taxon>Eukaryota</taxon>
        <taxon>Viridiplantae</taxon>
        <taxon>Chlorophyta</taxon>
        <taxon>core chlorophytes</taxon>
        <taxon>Chlorophyceae</taxon>
        <taxon>CS clade</taxon>
        <taxon>Chlamydomonadales</taxon>
        <taxon>Chlamydomonadaceae</taxon>
        <taxon>Chlamydomonas</taxon>
    </lineage>
</organism>
<feature type="compositionally biased region" description="Low complexity" evidence="1">
    <location>
        <begin position="1880"/>
        <end position="1920"/>
    </location>
</feature>
<gene>
    <name evidence="3" type="ORF">HYH02_004528</name>
</gene>
<dbReference type="InterPro" id="IPR051681">
    <property type="entry name" value="Ser/Thr_Kinases-Pseudokinases"/>
</dbReference>
<dbReference type="InterPro" id="IPR011009">
    <property type="entry name" value="Kinase-like_dom_sf"/>
</dbReference>
<dbReference type="Proteomes" id="UP000613740">
    <property type="component" value="Unassembled WGS sequence"/>
</dbReference>
<comment type="caution">
    <text evidence="3">The sequence shown here is derived from an EMBL/GenBank/DDBJ whole genome shotgun (WGS) entry which is preliminary data.</text>
</comment>
<dbReference type="PANTHER" id="PTHR44329">
    <property type="entry name" value="SERINE/THREONINE-PROTEIN KINASE TNNI3K-RELATED"/>
    <property type="match status" value="1"/>
</dbReference>